<gene>
    <name evidence="1" type="ORF">CEXT_187321</name>
</gene>
<evidence type="ECO:0000313" key="2">
    <source>
        <dbReference type="Proteomes" id="UP001054945"/>
    </source>
</evidence>
<protein>
    <submittedName>
        <fullName evidence="1">Uncharacterized protein</fullName>
    </submittedName>
</protein>
<name>A0AAV4VRY6_CAEEX</name>
<accession>A0AAV4VRY6</accession>
<dbReference type="Proteomes" id="UP001054945">
    <property type="component" value="Unassembled WGS sequence"/>
</dbReference>
<keyword evidence="2" id="KW-1185">Reference proteome</keyword>
<comment type="caution">
    <text evidence="1">The sequence shown here is derived from an EMBL/GenBank/DDBJ whole genome shotgun (WGS) entry which is preliminary data.</text>
</comment>
<evidence type="ECO:0000313" key="1">
    <source>
        <dbReference type="EMBL" id="GIY73150.1"/>
    </source>
</evidence>
<organism evidence="1 2">
    <name type="scientific">Caerostris extrusa</name>
    <name type="common">Bark spider</name>
    <name type="synonym">Caerostris bankana</name>
    <dbReference type="NCBI Taxonomy" id="172846"/>
    <lineage>
        <taxon>Eukaryota</taxon>
        <taxon>Metazoa</taxon>
        <taxon>Ecdysozoa</taxon>
        <taxon>Arthropoda</taxon>
        <taxon>Chelicerata</taxon>
        <taxon>Arachnida</taxon>
        <taxon>Araneae</taxon>
        <taxon>Araneomorphae</taxon>
        <taxon>Entelegynae</taxon>
        <taxon>Araneoidea</taxon>
        <taxon>Araneidae</taxon>
        <taxon>Caerostris</taxon>
    </lineage>
</organism>
<dbReference type="EMBL" id="BPLR01015038">
    <property type="protein sequence ID" value="GIY73150.1"/>
    <property type="molecule type" value="Genomic_DNA"/>
</dbReference>
<proteinExistence type="predicted"/>
<reference evidence="1 2" key="1">
    <citation type="submission" date="2021-06" db="EMBL/GenBank/DDBJ databases">
        <title>Caerostris extrusa draft genome.</title>
        <authorList>
            <person name="Kono N."/>
            <person name="Arakawa K."/>
        </authorList>
    </citation>
    <scope>NUCLEOTIDE SEQUENCE [LARGE SCALE GENOMIC DNA]</scope>
</reference>
<sequence>MPSTIWERGIEQFWHGLSYFASCKRGGGGIVNVPLSSSICGRIPDVQWEFCCKWRHGYRILGSPRLIKGLRAGQCSRYLDVCVLQAQCLQLFGKEALSSSCTDCSTLQLVKGVVGWGGGLLMFPCRLPFVDGYRMSSGNFVANGDTVTG</sequence>
<dbReference type="AlphaFoldDB" id="A0AAV4VRY6"/>